<dbReference type="CDD" id="cd06450">
    <property type="entry name" value="DOPA_deC_like"/>
    <property type="match status" value="1"/>
</dbReference>
<reference evidence="8 9" key="1">
    <citation type="journal article" date="2007" name="Appl. Environ. Microbiol.">
        <title>Genome sequence of the cellulolytic gliding bacterium Cytophaga hutchinsonii.</title>
        <authorList>
            <person name="Xie G."/>
            <person name="Bruce D.C."/>
            <person name="Challacombe J.F."/>
            <person name="Chertkov O."/>
            <person name="Detter J.C."/>
            <person name="Gilna P."/>
            <person name="Han C.S."/>
            <person name="Lucas S."/>
            <person name="Misra M."/>
            <person name="Myers G.L."/>
            <person name="Richardson P."/>
            <person name="Tapia R."/>
            <person name="Thayer N."/>
            <person name="Thompson L.S."/>
            <person name="Brettin T.S."/>
            <person name="Henrissat B."/>
            <person name="Wilson D.B."/>
            <person name="McBride M.J."/>
        </authorList>
    </citation>
    <scope>NUCLEOTIDE SEQUENCE [LARGE SCALE GENOMIC DNA]</scope>
    <source>
        <strain evidence="9">ATCC 33406 / DSM 1761 / CIP 103989 / NBRC 15051 / NCIMB 9469 / D465</strain>
    </source>
</reference>
<dbReference type="EMBL" id="CP000383">
    <property type="protein sequence ID" value="ABG57877.1"/>
    <property type="molecule type" value="Genomic_DNA"/>
</dbReference>
<keyword evidence="5 7" id="KW-0456">Lyase</keyword>
<protein>
    <submittedName>
        <fullName evidence="8">L-2,4-diaminobutyrate decarboxylase</fullName>
        <ecNumber evidence="8">4.1.1.15</ecNumber>
    </submittedName>
</protein>
<dbReference type="PANTHER" id="PTHR45677">
    <property type="entry name" value="GLUTAMATE DECARBOXYLASE-RELATED"/>
    <property type="match status" value="1"/>
</dbReference>
<evidence type="ECO:0000313" key="9">
    <source>
        <dbReference type="Proteomes" id="UP000001822"/>
    </source>
</evidence>
<dbReference type="InterPro" id="IPR015424">
    <property type="entry name" value="PyrdxlP-dep_Trfase"/>
</dbReference>
<dbReference type="GO" id="GO:0019752">
    <property type="term" value="P:carboxylic acid metabolic process"/>
    <property type="evidence" value="ECO:0007669"/>
    <property type="project" value="InterPro"/>
</dbReference>
<evidence type="ECO:0000256" key="7">
    <source>
        <dbReference type="RuleBase" id="RU000382"/>
    </source>
</evidence>
<comment type="cofactor">
    <cofactor evidence="1 6 7">
        <name>pyridoxal 5'-phosphate</name>
        <dbReference type="ChEBI" id="CHEBI:597326"/>
    </cofactor>
</comment>
<dbReference type="InterPro" id="IPR010977">
    <property type="entry name" value="Aromatic_deC"/>
</dbReference>
<evidence type="ECO:0000256" key="5">
    <source>
        <dbReference type="ARBA" id="ARBA00023239"/>
    </source>
</evidence>
<dbReference type="PANTHER" id="PTHR45677:SF8">
    <property type="entry name" value="CYSTEINE SULFINIC ACID DECARBOXYLASE"/>
    <property type="match status" value="1"/>
</dbReference>
<evidence type="ECO:0000256" key="3">
    <source>
        <dbReference type="ARBA" id="ARBA00022793"/>
    </source>
</evidence>
<dbReference type="InterPro" id="IPR015421">
    <property type="entry name" value="PyrdxlP-dep_Trfase_major"/>
</dbReference>
<dbReference type="RefSeq" id="WP_011583993.1">
    <property type="nucleotide sequence ID" value="NC_008255.1"/>
</dbReference>
<comment type="similarity">
    <text evidence="2 7">Belongs to the group II decarboxylase family.</text>
</comment>
<feature type="modified residue" description="N6-(pyridoxal phosphate)lysine" evidence="6">
    <location>
        <position position="303"/>
    </location>
</feature>
<evidence type="ECO:0000256" key="1">
    <source>
        <dbReference type="ARBA" id="ARBA00001933"/>
    </source>
</evidence>
<dbReference type="KEGG" id="chu:CHU_0590"/>
<dbReference type="GO" id="GO:0004351">
    <property type="term" value="F:glutamate decarboxylase activity"/>
    <property type="evidence" value="ECO:0007669"/>
    <property type="project" value="UniProtKB-EC"/>
</dbReference>
<dbReference type="PRINTS" id="PR00800">
    <property type="entry name" value="YHDCRBOXLASE"/>
</dbReference>
<gene>
    <name evidence="8" type="primary">iscS</name>
    <name evidence="8" type="ordered locus">CHU_0590</name>
</gene>
<evidence type="ECO:0000256" key="2">
    <source>
        <dbReference type="ARBA" id="ARBA00009533"/>
    </source>
</evidence>
<proteinExistence type="inferred from homology"/>
<dbReference type="GO" id="GO:0030170">
    <property type="term" value="F:pyridoxal phosphate binding"/>
    <property type="evidence" value="ECO:0007669"/>
    <property type="project" value="InterPro"/>
</dbReference>
<dbReference type="Gene3D" id="3.90.1150.10">
    <property type="entry name" value="Aspartate Aminotransferase, domain 1"/>
    <property type="match status" value="1"/>
</dbReference>
<dbReference type="GO" id="GO:0005737">
    <property type="term" value="C:cytoplasm"/>
    <property type="evidence" value="ECO:0007669"/>
    <property type="project" value="TreeGrafter"/>
</dbReference>
<evidence type="ECO:0000256" key="4">
    <source>
        <dbReference type="ARBA" id="ARBA00022898"/>
    </source>
</evidence>
<dbReference type="EC" id="4.1.1.15" evidence="8"/>
<accession>A0A6N4SNM1</accession>
<dbReference type="SUPFAM" id="SSF53383">
    <property type="entry name" value="PLP-dependent transferases"/>
    <property type="match status" value="1"/>
</dbReference>
<dbReference type="Gene3D" id="1.20.1650.10">
    <property type="entry name" value="PLP-dependent transferases"/>
    <property type="match status" value="1"/>
</dbReference>
<dbReference type="Gene3D" id="3.40.640.10">
    <property type="entry name" value="Type I PLP-dependent aspartate aminotransferase-like (Major domain)"/>
    <property type="match status" value="1"/>
</dbReference>
<dbReference type="InterPro" id="IPR015422">
    <property type="entry name" value="PyrdxlP-dep_Trfase_small"/>
</dbReference>
<sequence length="484" mass="54176">MNHQEANINHYARTLQKTIDFVTAHFRNTTQPFSGITPADLKPAVQSIDFNTTSSSIDDLLLEVKSIYSQHAVAFHLPKYIAHLNCPVVTPSLAAEIIISALNSSMDTWDQSAGGTLMEMKLIDWTCEQLHLGASADGVFTSGGTQSNLMALLMARDYYINRTLLYNVKMQGLPEDAKRFRVFCSEKSHFSIKKACSILGLGEHAVVCVPVGNRFKMNTKELKNLMEKEIAQGNIPIAIVATAGTTDFGSIDPLIELGELAKEYGTWFHVDAAYGCGLMLSDNHRYKLSGIEYANSVTVDYHKSFFQPVSSSALLVSDKDTLRLMCYHADYLNPVEQEKDGYPNQVNKTIQTTRRFDALKLWFTLRLMGKDVLGEYIDQIIYTAKQAANMIDKDPDFELLNHPEISTLLFRYNPYSTEVSALNTLNQFIRKKLMDSGKALVASTKVNNEVYLKFTLLNPATTAKDISTILELIKNIGNEYARNN</sequence>
<dbReference type="InterPro" id="IPR002129">
    <property type="entry name" value="PyrdxlP-dep_de-COase"/>
</dbReference>
<organism evidence="8 9">
    <name type="scientific">Cytophaga hutchinsonii (strain ATCC 33406 / DSM 1761 / CIP 103989 / NBRC 15051 / NCIMB 9469 / D465)</name>
    <dbReference type="NCBI Taxonomy" id="269798"/>
    <lineage>
        <taxon>Bacteria</taxon>
        <taxon>Pseudomonadati</taxon>
        <taxon>Bacteroidota</taxon>
        <taxon>Cytophagia</taxon>
        <taxon>Cytophagales</taxon>
        <taxon>Cytophagaceae</taxon>
        <taxon>Cytophaga</taxon>
    </lineage>
</organism>
<keyword evidence="4 6" id="KW-0663">Pyridoxal phosphate</keyword>
<dbReference type="AlphaFoldDB" id="A0A6N4SNM1"/>
<dbReference type="Pfam" id="PF00282">
    <property type="entry name" value="Pyridoxal_deC"/>
    <property type="match status" value="1"/>
</dbReference>
<evidence type="ECO:0000313" key="8">
    <source>
        <dbReference type="EMBL" id="ABG57877.1"/>
    </source>
</evidence>
<keyword evidence="9" id="KW-1185">Reference proteome</keyword>
<dbReference type="Proteomes" id="UP000001822">
    <property type="component" value="Chromosome"/>
</dbReference>
<dbReference type="GO" id="GO:0006520">
    <property type="term" value="P:amino acid metabolic process"/>
    <property type="evidence" value="ECO:0007669"/>
    <property type="project" value="InterPro"/>
</dbReference>
<keyword evidence="3" id="KW-0210">Decarboxylase</keyword>
<name>A0A6N4SNM1_CYTH3</name>
<evidence type="ECO:0000256" key="6">
    <source>
        <dbReference type="PIRSR" id="PIRSR602129-50"/>
    </source>
</evidence>